<dbReference type="GO" id="GO:0003735">
    <property type="term" value="F:structural constituent of ribosome"/>
    <property type="evidence" value="ECO:0007669"/>
    <property type="project" value="InterPro"/>
</dbReference>
<reference evidence="9 10" key="1">
    <citation type="submission" date="2020-08" db="EMBL/GenBank/DDBJ databases">
        <title>Acidobacteriota in marine sediments use diverse sulfur dissimilation pathways.</title>
        <authorList>
            <person name="Wasmund K."/>
        </authorList>
    </citation>
    <scope>NUCLEOTIDE SEQUENCE [LARGE SCALE GENOMIC DNA]</scope>
    <source>
        <strain evidence="9">MAG AM4</strain>
    </source>
</reference>
<dbReference type="GO" id="GO:1990904">
    <property type="term" value="C:ribonucleoprotein complex"/>
    <property type="evidence" value="ECO:0007669"/>
    <property type="project" value="UniProtKB-KW"/>
</dbReference>
<dbReference type="Pfam" id="PF00410">
    <property type="entry name" value="Ribosomal_S8"/>
    <property type="match status" value="1"/>
</dbReference>
<organism evidence="9 10">
    <name type="scientific">Candidatus Polarisedimenticola svalbardensis</name>
    <dbReference type="NCBI Taxonomy" id="2886004"/>
    <lineage>
        <taxon>Bacteria</taxon>
        <taxon>Pseudomonadati</taxon>
        <taxon>Acidobacteriota</taxon>
        <taxon>Candidatus Polarisedimenticolia</taxon>
        <taxon>Candidatus Polarisedimenticolales</taxon>
        <taxon>Candidatus Polarisedimenticolaceae</taxon>
        <taxon>Candidatus Polarisedimenticola</taxon>
    </lineage>
</organism>
<accession>A0A8J7CKZ4</accession>
<evidence type="ECO:0000256" key="6">
    <source>
        <dbReference type="ARBA" id="ARBA00035258"/>
    </source>
</evidence>
<comment type="caution">
    <text evidence="9">The sequence shown here is derived from an EMBL/GenBank/DDBJ whole genome shotgun (WGS) entry which is preliminary data.</text>
</comment>
<dbReference type="InterPro" id="IPR000630">
    <property type="entry name" value="Ribosomal_uS8"/>
</dbReference>
<dbReference type="GO" id="GO:0005737">
    <property type="term" value="C:cytoplasm"/>
    <property type="evidence" value="ECO:0007669"/>
    <property type="project" value="UniProtKB-ARBA"/>
</dbReference>
<dbReference type="NCBIfam" id="NF001109">
    <property type="entry name" value="PRK00136.1"/>
    <property type="match status" value="1"/>
</dbReference>
<comment type="subunit">
    <text evidence="7 8">Part of the 30S ribosomal subunit. Contacts proteins S5 and S12.</text>
</comment>
<name>A0A8J7CKZ4_9BACT</name>
<evidence type="ECO:0000313" key="9">
    <source>
        <dbReference type="EMBL" id="MBD3867753.1"/>
    </source>
</evidence>
<evidence type="ECO:0000256" key="4">
    <source>
        <dbReference type="ARBA" id="ARBA00022980"/>
    </source>
</evidence>
<protein>
    <recommendedName>
        <fullName evidence="6 8">Small ribosomal subunit protein uS8</fullName>
    </recommendedName>
</protein>
<evidence type="ECO:0000256" key="8">
    <source>
        <dbReference type="HAMAP-Rule" id="MF_01302"/>
    </source>
</evidence>
<sequence length="132" mass="14304">MSMTDPIADLLTRIRNAHGAKHRSVDVPISKMKVEIAKILREEGYIKDFDIAEHAVQGTLSIELKYGRGGEAAITGLQRVSSPGRRVYCGKDEIPKVLEGLGISIISTSRGIRSGTACRKLGVGGEVLCNIW</sequence>
<keyword evidence="2 8" id="KW-0699">rRNA-binding</keyword>
<keyword evidence="5 8" id="KW-0687">Ribonucleoprotein</keyword>
<dbReference type="InterPro" id="IPR035987">
    <property type="entry name" value="Ribosomal_uS8_sf"/>
</dbReference>
<dbReference type="HAMAP" id="MF_01302_B">
    <property type="entry name" value="Ribosomal_uS8_B"/>
    <property type="match status" value="1"/>
</dbReference>
<comment type="function">
    <text evidence="8">One of the primary rRNA binding proteins, it binds directly to 16S rRNA central domain where it helps coordinate assembly of the platform of the 30S subunit.</text>
</comment>
<gene>
    <name evidence="8 9" type="primary">rpsH</name>
    <name evidence="9" type="ORF">IFK94_06490</name>
</gene>
<dbReference type="AlphaFoldDB" id="A0A8J7CKZ4"/>
<dbReference type="Gene3D" id="3.30.1370.30">
    <property type="match status" value="1"/>
</dbReference>
<keyword evidence="3 8" id="KW-0694">RNA-binding</keyword>
<evidence type="ECO:0000313" key="10">
    <source>
        <dbReference type="Proteomes" id="UP000648239"/>
    </source>
</evidence>
<evidence type="ECO:0000256" key="2">
    <source>
        <dbReference type="ARBA" id="ARBA00022730"/>
    </source>
</evidence>
<dbReference type="Gene3D" id="3.30.1490.10">
    <property type="match status" value="1"/>
</dbReference>
<dbReference type="EMBL" id="JACXWD010000015">
    <property type="protein sequence ID" value="MBD3867753.1"/>
    <property type="molecule type" value="Genomic_DNA"/>
</dbReference>
<dbReference type="PANTHER" id="PTHR11758">
    <property type="entry name" value="40S RIBOSOMAL PROTEIN S15A"/>
    <property type="match status" value="1"/>
</dbReference>
<keyword evidence="4 8" id="KW-0689">Ribosomal protein</keyword>
<evidence type="ECO:0000256" key="1">
    <source>
        <dbReference type="ARBA" id="ARBA00006471"/>
    </source>
</evidence>
<dbReference type="FunFam" id="3.30.1370.30:FF:000002">
    <property type="entry name" value="30S ribosomal protein S8"/>
    <property type="match status" value="1"/>
</dbReference>
<dbReference type="GO" id="GO:0019843">
    <property type="term" value="F:rRNA binding"/>
    <property type="evidence" value="ECO:0007669"/>
    <property type="project" value="UniProtKB-UniRule"/>
</dbReference>
<dbReference type="FunFam" id="3.30.1490.10:FF:000001">
    <property type="entry name" value="30S ribosomal protein S8"/>
    <property type="match status" value="1"/>
</dbReference>
<evidence type="ECO:0000256" key="7">
    <source>
        <dbReference type="ARBA" id="ARBA00046740"/>
    </source>
</evidence>
<evidence type="ECO:0000256" key="3">
    <source>
        <dbReference type="ARBA" id="ARBA00022884"/>
    </source>
</evidence>
<evidence type="ECO:0000256" key="5">
    <source>
        <dbReference type="ARBA" id="ARBA00023274"/>
    </source>
</evidence>
<dbReference type="Proteomes" id="UP000648239">
    <property type="component" value="Unassembled WGS sequence"/>
</dbReference>
<dbReference type="SUPFAM" id="SSF56047">
    <property type="entry name" value="Ribosomal protein S8"/>
    <property type="match status" value="1"/>
</dbReference>
<proteinExistence type="inferred from homology"/>
<dbReference type="GO" id="GO:0005840">
    <property type="term" value="C:ribosome"/>
    <property type="evidence" value="ECO:0007669"/>
    <property type="project" value="UniProtKB-KW"/>
</dbReference>
<comment type="similarity">
    <text evidence="1 8">Belongs to the universal ribosomal protein uS8 family.</text>
</comment>
<dbReference type="GO" id="GO:0006412">
    <property type="term" value="P:translation"/>
    <property type="evidence" value="ECO:0007669"/>
    <property type="project" value="UniProtKB-UniRule"/>
</dbReference>